<dbReference type="EMBL" id="JTHE03000079">
    <property type="protein sequence ID" value="MCM1983871.1"/>
    <property type="molecule type" value="Genomic_DNA"/>
</dbReference>
<dbReference type="Proteomes" id="UP000031561">
    <property type="component" value="Unassembled WGS sequence"/>
</dbReference>
<organism evidence="3 4">
    <name type="scientific">Lyngbya confervoides BDU141951</name>
    <dbReference type="NCBI Taxonomy" id="1574623"/>
    <lineage>
        <taxon>Bacteria</taxon>
        <taxon>Bacillati</taxon>
        <taxon>Cyanobacteriota</taxon>
        <taxon>Cyanophyceae</taxon>
        <taxon>Oscillatoriophycideae</taxon>
        <taxon>Oscillatoriales</taxon>
        <taxon>Microcoleaceae</taxon>
        <taxon>Lyngbya</taxon>
    </lineage>
</organism>
<dbReference type="PANTHER" id="PTHR33393:SF13">
    <property type="entry name" value="PGA BIOSYNTHESIS PROTEIN CAPA"/>
    <property type="match status" value="1"/>
</dbReference>
<evidence type="ECO:0000313" key="3">
    <source>
        <dbReference type="EMBL" id="MCM1983871.1"/>
    </source>
</evidence>
<feature type="domain" description="Capsule synthesis protein CapA" evidence="2">
    <location>
        <begin position="26"/>
        <end position="282"/>
    </location>
</feature>
<dbReference type="InterPro" id="IPR052169">
    <property type="entry name" value="CW_Biosynth-Accessory"/>
</dbReference>
<dbReference type="SMART" id="SM00854">
    <property type="entry name" value="PGA_cap"/>
    <property type="match status" value="1"/>
</dbReference>
<accession>A0ABD4T4Z9</accession>
<dbReference type="PANTHER" id="PTHR33393">
    <property type="entry name" value="POLYGLUTAMINE SYNTHESIS ACCESSORY PROTEIN RV0574C-RELATED"/>
    <property type="match status" value="1"/>
</dbReference>
<dbReference type="CDD" id="cd07381">
    <property type="entry name" value="MPP_CapA"/>
    <property type="match status" value="1"/>
</dbReference>
<dbReference type="InterPro" id="IPR019079">
    <property type="entry name" value="Capsule_synth_CapA"/>
</dbReference>
<dbReference type="InterPro" id="IPR029052">
    <property type="entry name" value="Metallo-depent_PP-like"/>
</dbReference>
<protein>
    <submittedName>
        <fullName evidence="3">CapA family protein</fullName>
    </submittedName>
</protein>
<name>A0ABD4T4Z9_9CYAN</name>
<dbReference type="AlphaFoldDB" id="A0ABD4T4Z9"/>
<reference evidence="3 4" key="1">
    <citation type="journal article" date="2015" name="Genome Announc.">
        <title>Draft Genome Sequence of Filamentous Marine Cyanobacterium Lyngbya confervoides Strain BDU141951.</title>
        <authorList>
            <person name="Chandrababunaidu M.M."/>
            <person name="Sen D."/>
            <person name="Tripathy S."/>
        </authorList>
    </citation>
    <scope>NUCLEOTIDE SEQUENCE [LARGE SCALE GENOMIC DNA]</scope>
    <source>
        <strain evidence="3 4">BDU141951</strain>
    </source>
</reference>
<dbReference type="Gene3D" id="3.60.21.10">
    <property type="match status" value="1"/>
</dbReference>
<keyword evidence="4" id="KW-1185">Reference proteome</keyword>
<gene>
    <name evidence="3" type="ORF">QQ91_0013700</name>
</gene>
<comment type="caution">
    <text evidence="3">The sequence shown here is derived from an EMBL/GenBank/DDBJ whole genome shotgun (WGS) entry which is preliminary data.</text>
</comment>
<sequence>MICKLLRFAATTLALWPHPCQSQPSTFIFGGDIAWTETIQLPLVKNGNATLACPPLPVNRFTQAAPLFSDLIDLLQSADLAFVNLETPIAPPGSQSSLFWAPTFQAHPNLALLLQQAGIDVVSTANNHAFDAGEPGVLHTLHTLAAANLRTVGTGASLTQARQPAILAHRNGRTAFLAYTATDNSLQGLATSTRPGAAPLIPRLIQADILRVRSQVETVVVSLHWGQIGQARPSPQMRAFAHRLIETGADIIVGHHPPLPYGIELHQGKPILYSLGNLAFSYGRPGWTDNMLVQVTLEPRAVRTITVLPIAGKGCDVIRPYRLRGTRAETLLRDLQQKSAELGTVMQIQNDQGIILPLGTSCPGCPSPLSLRQSQRF</sequence>
<evidence type="ECO:0000313" key="4">
    <source>
        <dbReference type="Proteomes" id="UP000031561"/>
    </source>
</evidence>
<dbReference type="Pfam" id="PF09587">
    <property type="entry name" value="PGA_cap"/>
    <property type="match status" value="1"/>
</dbReference>
<evidence type="ECO:0000259" key="2">
    <source>
        <dbReference type="SMART" id="SM00854"/>
    </source>
</evidence>
<evidence type="ECO:0000256" key="1">
    <source>
        <dbReference type="ARBA" id="ARBA00005662"/>
    </source>
</evidence>
<proteinExistence type="inferred from homology"/>
<dbReference type="SUPFAM" id="SSF56300">
    <property type="entry name" value="Metallo-dependent phosphatases"/>
    <property type="match status" value="1"/>
</dbReference>
<comment type="similarity">
    <text evidence="1">Belongs to the CapA family.</text>
</comment>
<dbReference type="RefSeq" id="WP_166275504.1">
    <property type="nucleotide sequence ID" value="NZ_JTHE03000079.1"/>
</dbReference>